<evidence type="ECO:0000259" key="3">
    <source>
        <dbReference type="SMART" id="SM00322"/>
    </source>
</evidence>
<dbReference type="SUPFAM" id="SSF54791">
    <property type="entry name" value="Eukaryotic type KH-domain (KH-domain type I)"/>
    <property type="match status" value="2"/>
</dbReference>
<name>A0ABP0HBD9_9DINO</name>
<feature type="compositionally biased region" description="Basic and acidic residues" evidence="2">
    <location>
        <begin position="103"/>
        <end position="115"/>
    </location>
</feature>
<keyword evidence="5" id="KW-1185">Reference proteome</keyword>
<evidence type="ECO:0000256" key="1">
    <source>
        <dbReference type="PROSITE-ProRule" id="PRU00117"/>
    </source>
</evidence>
<dbReference type="PROSITE" id="PS50084">
    <property type="entry name" value="KH_TYPE_1"/>
    <property type="match status" value="1"/>
</dbReference>
<feature type="region of interest" description="Disordered" evidence="2">
    <location>
        <begin position="154"/>
        <end position="177"/>
    </location>
</feature>
<protein>
    <recommendedName>
        <fullName evidence="3">K Homology domain-containing protein</fullName>
    </recommendedName>
</protein>
<gene>
    <name evidence="4" type="ORF">CCMP2556_LOCUS896</name>
</gene>
<comment type="caution">
    <text evidence="4">The sequence shown here is derived from an EMBL/GenBank/DDBJ whole genome shotgun (WGS) entry which is preliminary data.</text>
</comment>
<dbReference type="CDD" id="cd00105">
    <property type="entry name" value="KH-I"/>
    <property type="match status" value="2"/>
</dbReference>
<feature type="compositionally biased region" description="Polar residues" evidence="2">
    <location>
        <begin position="413"/>
        <end position="423"/>
    </location>
</feature>
<dbReference type="SMART" id="SM00322">
    <property type="entry name" value="KH"/>
    <property type="match status" value="2"/>
</dbReference>
<dbReference type="Gene3D" id="3.30.1370.10">
    <property type="entry name" value="K Homology domain, type 1"/>
    <property type="match status" value="2"/>
</dbReference>
<evidence type="ECO:0000313" key="4">
    <source>
        <dbReference type="EMBL" id="CAK8987507.1"/>
    </source>
</evidence>
<feature type="domain" description="K Homology" evidence="3">
    <location>
        <begin position="184"/>
        <end position="257"/>
    </location>
</feature>
<proteinExistence type="predicted"/>
<dbReference type="Pfam" id="PF00013">
    <property type="entry name" value="KH_1"/>
    <property type="match status" value="1"/>
</dbReference>
<sequence length="423" mass="46481">MSSAIIGPKGNNARAIREESACKVVIDSNVTSGHQQVKLIGEPRGLHLALQMVNRHIQDQFGTPGYTDWSTIKSFDRSGNPIHCSPGELNFGRADVRHDARGYDAHEERERERTPRGPAAPAPGPRGRVAIPPPSSLSLGSRVATMELGAQTWASARKRVKQRARHQKRDPTVKKATAPGALEAEYTITCELPSDKVGLLIGKRDLEKRDCTGAGKATGTYVHFDPVQDGADGQTLTIRGPMLKVYRAHALLMRRYHETTADVVQDSRSWELEREAGTRMALREEDGRLMRIEFRILHPGLHGFVLESSFQWKVKMPKIATHSTPQPHTPTTMPGGAFCLVSQLFATYITSNFSNETFVFNDTPSLIEGHEPRCGPRPEGGATCAGAACFLVERSVVPRKMEKAPRKLKGSGTYLQPSSHAPT</sequence>
<dbReference type="Proteomes" id="UP001642484">
    <property type="component" value="Unassembled WGS sequence"/>
</dbReference>
<dbReference type="InterPro" id="IPR004088">
    <property type="entry name" value="KH_dom_type_1"/>
</dbReference>
<dbReference type="InterPro" id="IPR004087">
    <property type="entry name" value="KH_dom"/>
</dbReference>
<keyword evidence="1" id="KW-0694">RNA-binding</keyword>
<reference evidence="4 5" key="1">
    <citation type="submission" date="2024-02" db="EMBL/GenBank/DDBJ databases">
        <authorList>
            <person name="Chen Y."/>
            <person name="Shah S."/>
            <person name="Dougan E. K."/>
            <person name="Thang M."/>
            <person name="Chan C."/>
        </authorList>
    </citation>
    <scope>NUCLEOTIDE SEQUENCE [LARGE SCALE GENOMIC DNA]</scope>
</reference>
<organism evidence="4 5">
    <name type="scientific">Durusdinium trenchii</name>
    <dbReference type="NCBI Taxonomy" id="1381693"/>
    <lineage>
        <taxon>Eukaryota</taxon>
        <taxon>Sar</taxon>
        <taxon>Alveolata</taxon>
        <taxon>Dinophyceae</taxon>
        <taxon>Suessiales</taxon>
        <taxon>Symbiodiniaceae</taxon>
        <taxon>Durusdinium</taxon>
    </lineage>
</organism>
<evidence type="ECO:0000256" key="2">
    <source>
        <dbReference type="SAM" id="MobiDB-lite"/>
    </source>
</evidence>
<feature type="domain" description="K Homology" evidence="3">
    <location>
        <begin position="3"/>
        <end position="58"/>
    </location>
</feature>
<feature type="compositionally biased region" description="Basic residues" evidence="2">
    <location>
        <begin position="156"/>
        <end position="168"/>
    </location>
</feature>
<feature type="region of interest" description="Disordered" evidence="2">
    <location>
        <begin position="103"/>
        <end position="140"/>
    </location>
</feature>
<feature type="region of interest" description="Disordered" evidence="2">
    <location>
        <begin position="402"/>
        <end position="423"/>
    </location>
</feature>
<evidence type="ECO:0000313" key="5">
    <source>
        <dbReference type="Proteomes" id="UP001642484"/>
    </source>
</evidence>
<accession>A0ABP0HBD9</accession>
<dbReference type="InterPro" id="IPR036612">
    <property type="entry name" value="KH_dom_type_1_sf"/>
</dbReference>
<dbReference type="EMBL" id="CAXAMN010000292">
    <property type="protein sequence ID" value="CAK8987507.1"/>
    <property type="molecule type" value="Genomic_DNA"/>
</dbReference>